<dbReference type="RefSeq" id="WP_141190321.1">
    <property type="nucleotide sequence ID" value="NZ_JBHUMR010000014.1"/>
</dbReference>
<sequence>MLFHYHFWTPFVEETEEFYKANGVYVYQRIGKYQGDFQTFNPPQDWEEFRNKKIIFRIIEMKKGAINITFGYGKKIMFDHIGFFVSDEDNQKILNKARKMNLNVQVNERRTFIGTPFGFRIELQTHHDAVESENSLTKINKLEISTKSDGLSKLLMNLFEEDIPQIISTVGNKTTILRAIISNIKLKKTVDPNGVKLYIE</sequence>
<name>A0ABW5PSH8_9BACI</name>
<evidence type="ECO:0008006" key="3">
    <source>
        <dbReference type="Google" id="ProtNLM"/>
    </source>
</evidence>
<reference evidence="2" key="1">
    <citation type="journal article" date="2019" name="Int. J. Syst. Evol. Microbiol.">
        <title>The Global Catalogue of Microorganisms (GCM) 10K type strain sequencing project: providing services to taxonomists for standard genome sequencing and annotation.</title>
        <authorList>
            <consortium name="The Broad Institute Genomics Platform"/>
            <consortium name="The Broad Institute Genome Sequencing Center for Infectious Disease"/>
            <person name="Wu L."/>
            <person name="Ma J."/>
        </authorList>
    </citation>
    <scope>NUCLEOTIDE SEQUENCE [LARGE SCALE GENOMIC DNA]</scope>
    <source>
        <strain evidence="2">TISTR 2241</strain>
    </source>
</reference>
<gene>
    <name evidence="1" type="ORF">ACFSTF_11015</name>
</gene>
<proteinExistence type="predicted"/>
<comment type="caution">
    <text evidence="1">The sequence shown here is derived from an EMBL/GenBank/DDBJ whole genome shotgun (WGS) entry which is preliminary data.</text>
</comment>
<dbReference type="InterPro" id="IPR029068">
    <property type="entry name" value="Glyas_Bleomycin-R_OHBP_Dase"/>
</dbReference>
<evidence type="ECO:0000313" key="1">
    <source>
        <dbReference type="EMBL" id="MFD2617836.1"/>
    </source>
</evidence>
<organism evidence="1 2">
    <name type="scientific">Terrilactibacillus laevilacticus</name>
    <dbReference type="NCBI Taxonomy" id="1380157"/>
    <lineage>
        <taxon>Bacteria</taxon>
        <taxon>Bacillati</taxon>
        <taxon>Bacillota</taxon>
        <taxon>Bacilli</taxon>
        <taxon>Bacillales</taxon>
        <taxon>Bacillaceae</taxon>
        <taxon>Terrilactibacillus</taxon>
    </lineage>
</organism>
<dbReference type="SUPFAM" id="SSF54593">
    <property type="entry name" value="Glyoxalase/Bleomycin resistance protein/Dihydroxybiphenyl dioxygenase"/>
    <property type="match status" value="1"/>
</dbReference>
<dbReference type="EMBL" id="JBHUMR010000014">
    <property type="protein sequence ID" value="MFD2617836.1"/>
    <property type="molecule type" value="Genomic_DNA"/>
</dbReference>
<keyword evidence="2" id="KW-1185">Reference proteome</keyword>
<accession>A0ABW5PSH8</accession>
<dbReference type="Proteomes" id="UP001597458">
    <property type="component" value="Unassembled WGS sequence"/>
</dbReference>
<protein>
    <recommendedName>
        <fullName evidence="3">VOC domain-containing protein</fullName>
    </recommendedName>
</protein>
<evidence type="ECO:0000313" key="2">
    <source>
        <dbReference type="Proteomes" id="UP001597458"/>
    </source>
</evidence>